<reference evidence="3 4" key="1">
    <citation type="submission" date="2014-04" db="EMBL/GenBank/DDBJ databases">
        <authorList>
            <consortium name="DOE Joint Genome Institute"/>
            <person name="Kuo A."/>
            <person name="Tarkka M."/>
            <person name="Buscot F."/>
            <person name="Kohler A."/>
            <person name="Nagy L.G."/>
            <person name="Floudas D."/>
            <person name="Copeland A."/>
            <person name="Barry K.W."/>
            <person name="Cichocki N."/>
            <person name="Veneault-Fourrey C."/>
            <person name="LaButti K."/>
            <person name="Lindquist E.A."/>
            <person name="Lipzen A."/>
            <person name="Lundell T."/>
            <person name="Morin E."/>
            <person name="Murat C."/>
            <person name="Sun H."/>
            <person name="Tunlid A."/>
            <person name="Henrissat B."/>
            <person name="Grigoriev I.V."/>
            <person name="Hibbett D.S."/>
            <person name="Martin F."/>
            <person name="Nordberg H.P."/>
            <person name="Cantor M.N."/>
            <person name="Hua S.X."/>
        </authorList>
    </citation>
    <scope>NUCLEOTIDE SEQUENCE [LARGE SCALE GENOMIC DNA]</scope>
    <source>
        <strain evidence="3 4">F 1598</strain>
    </source>
</reference>
<feature type="compositionally biased region" description="Acidic residues" evidence="1">
    <location>
        <begin position="262"/>
        <end position="279"/>
    </location>
</feature>
<feature type="region of interest" description="Disordered" evidence="1">
    <location>
        <begin position="262"/>
        <end position="320"/>
    </location>
</feature>
<sequence length="532" mass="59724">MKLHDFLVEHAKFPFPDPGEIRSAGSTDISTTEVGLVKVDWKAQHAVRDNTLVQKLCCALEKILGNAPLAAGAENYLLPSFSPQIQLDERGSRDPDWITNPSEAHSRSLLDKGFFVAVRKCLWEYNGYSFGTRKEHVAEGGGSKVDYVALVDGGFKALLLPSHGIKLKWVQGQTLVPKILTKAALYLGLRKMEWLFLTCHNYWIVCRLVRDDDHPYLVYSQEISINDSSKPFQAFLGAILSIVKGVPVESSAYNSDMQFDTIEEEDDGPSPEDNIDDDSGVNRGSSARGAATGSPMTRSHPSDGHGYKNTESELMVTSSSPKSPEHFQVWMHLYTMSNNTLVLPQCARNSKPRLWLTRFVASGSTGNAWQCRFDNSDDLFTAKIVEVLHRSDADSRQRLRNEFNVYLILDEVYQSGRLCDHIAPRCYGAFEGNTVDVLILDLCDGILNAWDELSASERYQVYKLVQDLHSVGITHEDLEPRNIVRAHGGFLLISFSESRRHICKESKCSELQTFQKLLWKRQPLQADHVNLG</sequence>
<dbReference type="GO" id="GO:0005524">
    <property type="term" value="F:ATP binding"/>
    <property type="evidence" value="ECO:0007669"/>
    <property type="project" value="InterPro"/>
</dbReference>
<dbReference type="HOGENOM" id="CLU_023413_0_0_1"/>
<dbReference type="STRING" id="765440.A0A0C3FKQ2"/>
<dbReference type="OrthoDB" id="427969at2759"/>
<reference evidence="4" key="2">
    <citation type="submission" date="2015-01" db="EMBL/GenBank/DDBJ databases">
        <title>Evolutionary Origins and Diversification of the Mycorrhizal Mutualists.</title>
        <authorList>
            <consortium name="DOE Joint Genome Institute"/>
            <consortium name="Mycorrhizal Genomics Consortium"/>
            <person name="Kohler A."/>
            <person name="Kuo A."/>
            <person name="Nagy L.G."/>
            <person name="Floudas D."/>
            <person name="Copeland A."/>
            <person name="Barry K.W."/>
            <person name="Cichocki N."/>
            <person name="Veneault-Fourrey C."/>
            <person name="LaButti K."/>
            <person name="Lindquist E.A."/>
            <person name="Lipzen A."/>
            <person name="Lundell T."/>
            <person name="Morin E."/>
            <person name="Murat C."/>
            <person name="Riley R."/>
            <person name="Ohm R."/>
            <person name="Sun H."/>
            <person name="Tunlid A."/>
            <person name="Henrissat B."/>
            <person name="Grigoriev I.V."/>
            <person name="Hibbett D.S."/>
            <person name="Martin F."/>
        </authorList>
    </citation>
    <scope>NUCLEOTIDE SEQUENCE [LARGE SCALE GENOMIC DNA]</scope>
    <source>
        <strain evidence="4">F 1598</strain>
    </source>
</reference>
<gene>
    <name evidence="3" type="ORF">PILCRDRAFT_73114</name>
</gene>
<proteinExistence type="predicted"/>
<evidence type="ECO:0000313" key="4">
    <source>
        <dbReference type="Proteomes" id="UP000054166"/>
    </source>
</evidence>
<dbReference type="InterPro" id="IPR011009">
    <property type="entry name" value="Kinase-like_dom_sf"/>
</dbReference>
<dbReference type="SUPFAM" id="SSF56112">
    <property type="entry name" value="Protein kinase-like (PK-like)"/>
    <property type="match status" value="1"/>
</dbReference>
<evidence type="ECO:0000256" key="1">
    <source>
        <dbReference type="SAM" id="MobiDB-lite"/>
    </source>
</evidence>
<organism evidence="3 4">
    <name type="scientific">Piloderma croceum (strain F 1598)</name>
    <dbReference type="NCBI Taxonomy" id="765440"/>
    <lineage>
        <taxon>Eukaryota</taxon>
        <taxon>Fungi</taxon>
        <taxon>Dikarya</taxon>
        <taxon>Basidiomycota</taxon>
        <taxon>Agaricomycotina</taxon>
        <taxon>Agaricomycetes</taxon>
        <taxon>Agaricomycetidae</taxon>
        <taxon>Atheliales</taxon>
        <taxon>Atheliaceae</taxon>
        <taxon>Piloderma</taxon>
    </lineage>
</organism>
<dbReference type="AlphaFoldDB" id="A0A0C3FKQ2"/>
<dbReference type="Proteomes" id="UP000054166">
    <property type="component" value="Unassembled WGS sequence"/>
</dbReference>
<dbReference type="GO" id="GO:0004672">
    <property type="term" value="F:protein kinase activity"/>
    <property type="evidence" value="ECO:0007669"/>
    <property type="project" value="InterPro"/>
</dbReference>
<dbReference type="Gene3D" id="1.10.510.10">
    <property type="entry name" value="Transferase(Phosphotransferase) domain 1"/>
    <property type="match status" value="1"/>
</dbReference>
<dbReference type="PROSITE" id="PS50011">
    <property type="entry name" value="PROTEIN_KINASE_DOM"/>
    <property type="match status" value="1"/>
</dbReference>
<dbReference type="InterPro" id="IPR000719">
    <property type="entry name" value="Prot_kinase_dom"/>
</dbReference>
<dbReference type="EMBL" id="KN833003">
    <property type="protein sequence ID" value="KIM80579.1"/>
    <property type="molecule type" value="Genomic_DNA"/>
</dbReference>
<evidence type="ECO:0000313" key="3">
    <source>
        <dbReference type="EMBL" id="KIM80579.1"/>
    </source>
</evidence>
<name>A0A0C3FKQ2_PILCF</name>
<accession>A0A0C3FKQ2</accession>
<feature type="compositionally biased region" description="Basic and acidic residues" evidence="1">
    <location>
        <begin position="300"/>
        <end position="311"/>
    </location>
</feature>
<protein>
    <recommendedName>
        <fullName evidence="2">Protein kinase domain-containing protein</fullName>
    </recommendedName>
</protein>
<feature type="domain" description="Protein kinase" evidence="2">
    <location>
        <begin position="354"/>
        <end position="532"/>
    </location>
</feature>
<dbReference type="InParanoid" id="A0A0C3FKQ2"/>
<evidence type="ECO:0000259" key="2">
    <source>
        <dbReference type="PROSITE" id="PS50011"/>
    </source>
</evidence>
<keyword evidence="4" id="KW-1185">Reference proteome</keyword>